<evidence type="ECO:0000313" key="3">
    <source>
        <dbReference type="EMBL" id="RLP81883.1"/>
    </source>
</evidence>
<name>A0A3L7AN01_9HYPH</name>
<feature type="domain" description="UspA" evidence="2">
    <location>
        <begin position="159"/>
        <end position="276"/>
    </location>
</feature>
<dbReference type="Pfam" id="PF00582">
    <property type="entry name" value="Usp"/>
    <property type="match status" value="1"/>
</dbReference>
<dbReference type="CDD" id="cd00293">
    <property type="entry name" value="USP-like"/>
    <property type="match status" value="1"/>
</dbReference>
<dbReference type="PANTHER" id="PTHR46268:SF15">
    <property type="entry name" value="UNIVERSAL STRESS PROTEIN HP_0031"/>
    <property type="match status" value="1"/>
</dbReference>
<dbReference type="AlphaFoldDB" id="A0A3L7AN01"/>
<reference evidence="3 4" key="1">
    <citation type="submission" date="2018-10" db="EMBL/GenBank/DDBJ databases">
        <title>Xanthobacter tagetidis genome sequencing and assembly.</title>
        <authorList>
            <person name="Maclea K.S."/>
            <person name="Goen A.E."/>
            <person name="Fatima S.A."/>
        </authorList>
    </citation>
    <scope>NUCLEOTIDE SEQUENCE [LARGE SCALE GENOMIC DNA]</scope>
    <source>
        <strain evidence="3 4">ATCC 700314</strain>
    </source>
</reference>
<dbReference type="RefSeq" id="WP_121621697.1">
    <property type="nucleotide sequence ID" value="NZ_JACIIW010000004.1"/>
</dbReference>
<evidence type="ECO:0000313" key="4">
    <source>
        <dbReference type="Proteomes" id="UP000269692"/>
    </source>
</evidence>
<sequence length="277" mass="29234">MLKRILVLLGESAPSVAARAFAFRQARSSGASLSGLAGIDLAALRLPTLGRAGTASFQIKLEQGMRADADAGQVRLHAAFEAECARNGMPLDWLSFEGDPMEALVAASETRDMLVTGSDTAFQGTLSTPLPDLLSSLLAKTPRPVVVCGDEATEGVGNLIAYDGSLPAMRALQMFVLLGTGRGQPAQVVSIDPSREQAARMAVAAGAYLRAHGYEASELPLATRADPSEVLRLEAEAHKANTLVMGSYGRHGLKEMLFGSSTVKLVENPPCPLFIYH</sequence>
<evidence type="ECO:0000256" key="1">
    <source>
        <dbReference type="ARBA" id="ARBA00008791"/>
    </source>
</evidence>
<protein>
    <submittedName>
        <fullName evidence="3">Universal stress protein</fullName>
    </submittedName>
</protein>
<evidence type="ECO:0000259" key="2">
    <source>
        <dbReference type="Pfam" id="PF00582"/>
    </source>
</evidence>
<dbReference type="Gene3D" id="3.40.50.12370">
    <property type="match status" value="1"/>
</dbReference>
<proteinExistence type="inferred from homology"/>
<dbReference type="EMBL" id="RCTF01000001">
    <property type="protein sequence ID" value="RLP81883.1"/>
    <property type="molecule type" value="Genomic_DNA"/>
</dbReference>
<accession>A0A3L7AN01</accession>
<organism evidence="3 4">
    <name type="scientific">Xanthobacter tagetidis</name>
    <dbReference type="NCBI Taxonomy" id="60216"/>
    <lineage>
        <taxon>Bacteria</taxon>
        <taxon>Pseudomonadati</taxon>
        <taxon>Pseudomonadota</taxon>
        <taxon>Alphaproteobacteria</taxon>
        <taxon>Hyphomicrobiales</taxon>
        <taxon>Xanthobacteraceae</taxon>
        <taxon>Xanthobacter</taxon>
    </lineage>
</organism>
<comment type="similarity">
    <text evidence="1">Belongs to the universal stress protein A family.</text>
</comment>
<dbReference type="OrthoDB" id="9804721at2"/>
<dbReference type="Proteomes" id="UP000269692">
    <property type="component" value="Unassembled WGS sequence"/>
</dbReference>
<keyword evidence="4" id="KW-1185">Reference proteome</keyword>
<comment type="caution">
    <text evidence="3">The sequence shown here is derived from an EMBL/GenBank/DDBJ whole genome shotgun (WGS) entry which is preliminary data.</text>
</comment>
<dbReference type="InterPro" id="IPR006016">
    <property type="entry name" value="UspA"/>
</dbReference>
<dbReference type="SUPFAM" id="SSF52402">
    <property type="entry name" value="Adenine nucleotide alpha hydrolases-like"/>
    <property type="match status" value="2"/>
</dbReference>
<dbReference type="PANTHER" id="PTHR46268">
    <property type="entry name" value="STRESS RESPONSE PROTEIN NHAX"/>
    <property type="match status" value="1"/>
</dbReference>
<gene>
    <name evidence="3" type="ORF">D9R14_02545</name>
</gene>